<keyword evidence="1" id="KW-0472">Membrane</keyword>
<dbReference type="Proteomes" id="UP000477750">
    <property type="component" value="Unassembled WGS sequence"/>
</dbReference>
<comment type="caution">
    <text evidence="2">The sequence shown here is derived from an EMBL/GenBank/DDBJ whole genome shotgun (WGS) entry which is preliminary data.</text>
</comment>
<keyword evidence="1" id="KW-1133">Transmembrane helix</keyword>
<keyword evidence="1" id="KW-0812">Transmembrane</keyword>
<dbReference type="RefSeq" id="WP_153027619.1">
    <property type="nucleotide sequence ID" value="NZ_WIAO01000046.1"/>
</dbReference>
<dbReference type="EMBL" id="WIAO01000046">
    <property type="protein sequence ID" value="MQM28524.1"/>
    <property type="molecule type" value="Genomic_DNA"/>
</dbReference>
<feature type="transmembrane region" description="Helical" evidence="1">
    <location>
        <begin position="189"/>
        <end position="210"/>
    </location>
</feature>
<reference evidence="2 3" key="1">
    <citation type="submission" date="2019-10" db="EMBL/GenBank/DDBJ databases">
        <title>Glycomyces albidus sp. nov., a novel actinomycete isolated from rhizosphere soil of wheat (Triticum aestivum L.).</title>
        <authorList>
            <person name="Qian L."/>
        </authorList>
    </citation>
    <scope>NUCLEOTIDE SEQUENCE [LARGE SCALE GENOMIC DNA]</scope>
    <source>
        <strain evidence="2 3">NEAU-7082</strain>
    </source>
</reference>
<evidence type="ECO:0000256" key="1">
    <source>
        <dbReference type="SAM" id="Phobius"/>
    </source>
</evidence>
<protein>
    <recommendedName>
        <fullName evidence="4">PPE domain-containing protein</fullName>
    </recommendedName>
</protein>
<proteinExistence type="predicted"/>
<organism evidence="2 3">
    <name type="scientific">Glycomyces albidus</name>
    <dbReference type="NCBI Taxonomy" id="2656774"/>
    <lineage>
        <taxon>Bacteria</taxon>
        <taxon>Bacillati</taxon>
        <taxon>Actinomycetota</taxon>
        <taxon>Actinomycetes</taxon>
        <taxon>Glycomycetales</taxon>
        <taxon>Glycomycetaceae</taxon>
        <taxon>Glycomyces</taxon>
    </lineage>
</organism>
<feature type="transmembrane region" description="Helical" evidence="1">
    <location>
        <begin position="114"/>
        <end position="136"/>
    </location>
</feature>
<accession>A0A6L5GFM3</accession>
<keyword evidence="3" id="KW-1185">Reference proteome</keyword>
<sequence length="321" mass="32971">MSFGQEVFDLGDAMAPACNGVIKTCAVGIAPPAIAFGLSVQALATSIYLNQCNPGDLMKAGGAWILLAEKNFDAADALEAETATVNDDNWSGTDATAFREASGDVGAQLREMGVMAYTVGLQLMVFAGMFAAYWAFLSVVTLVMDAYLIAYLAALAGVLTAPGAPAIMASAQATGATLLATTKTIEKGLQAVAAVCAGLLGSFTAFTLVFQKAKGNPVSPLDIAGAGFTNIAEGLLVYAVNAFTMTPGGKHALSPLKNPLILGGHLFQAGSPFAPTYQGDGEWNGGYDGGGPAAGAPDSLMNWWEDVAPPAMTNPEEVDWR</sequence>
<feature type="transmembrane region" description="Helical" evidence="1">
    <location>
        <begin position="148"/>
        <end position="168"/>
    </location>
</feature>
<evidence type="ECO:0000313" key="3">
    <source>
        <dbReference type="Proteomes" id="UP000477750"/>
    </source>
</evidence>
<evidence type="ECO:0008006" key="4">
    <source>
        <dbReference type="Google" id="ProtNLM"/>
    </source>
</evidence>
<evidence type="ECO:0000313" key="2">
    <source>
        <dbReference type="EMBL" id="MQM28524.1"/>
    </source>
</evidence>
<gene>
    <name evidence="2" type="ORF">GFD30_23615</name>
</gene>
<dbReference type="AlphaFoldDB" id="A0A6L5GFM3"/>
<name>A0A6L5GFM3_9ACTN</name>